<dbReference type="PANTHER" id="PTHR36681">
    <property type="entry name" value="NUCLEAR GTPASE, GERMINAL CENTER-ASSOCIATED, TANDEM DUPLICATE 3"/>
    <property type="match status" value="1"/>
</dbReference>
<dbReference type="PANTHER" id="PTHR36681:SF3">
    <property type="entry name" value="NUCLEAR GTPASE, GERMINAL CENTER-ASSOCIATED, TANDEM DUPLICATE 3"/>
    <property type="match status" value="1"/>
</dbReference>
<name>A0A8H6F8G9_9LECA</name>
<dbReference type="RefSeq" id="XP_037148515.1">
    <property type="nucleotide sequence ID" value="XM_037295817.1"/>
</dbReference>
<feature type="compositionally biased region" description="Polar residues" evidence="1">
    <location>
        <begin position="1"/>
        <end position="11"/>
    </location>
</feature>
<protein>
    <submittedName>
        <fullName evidence="2">Uncharacterized protein</fullName>
    </submittedName>
</protein>
<comment type="caution">
    <text evidence="2">The sequence shown here is derived from an EMBL/GenBank/DDBJ whole genome shotgun (WGS) entry which is preliminary data.</text>
</comment>
<evidence type="ECO:0000313" key="3">
    <source>
        <dbReference type="Proteomes" id="UP000593566"/>
    </source>
</evidence>
<keyword evidence="3" id="KW-1185">Reference proteome</keyword>
<proteinExistence type="predicted"/>
<gene>
    <name evidence="2" type="ORF">HO133_004905</name>
</gene>
<dbReference type="AlphaFoldDB" id="A0A8H6F8G9"/>
<evidence type="ECO:0000313" key="2">
    <source>
        <dbReference type="EMBL" id="KAF6219080.1"/>
    </source>
</evidence>
<organism evidence="2 3">
    <name type="scientific">Letharia lupina</name>
    <dbReference type="NCBI Taxonomy" id="560253"/>
    <lineage>
        <taxon>Eukaryota</taxon>
        <taxon>Fungi</taxon>
        <taxon>Dikarya</taxon>
        <taxon>Ascomycota</taxon>
        <taxon>Pezizomycotina</taxon>
        <taxon>Lecanoromycetes</taxon>
        <taxon>OSLEUM clade</taxon>
        <taxon>Lecanoromycetidae</taxon>
        <taxon>Lecanorales</taxon>
        <taxon>Lecanorineae</taxon>
        <taxon>Parmeliaceae</taxon>
        <taxon>Letharia</taxon>
    </lineage>
</organism>
<dbReference type="GeneID" id="59333311"/>
<accession>A0A8H6F8G9</accession>
<dbReference type="EMBL" id="JACCJB010000020">
    <property type="protein sequence ID" value="KAF6219080.1"/>
    <property type="molecule type" value="Genomic_DNA"/>
</dbReference>
<feature type="region of interest" description="Disordered" evidence="1">
    <location>
        <begin position="1"/>
        <end position="42"/>
    </location>
</feature>
<dbReference type="Proteomes" id="UP000593566">
    <property type="component" value="Unassembled WGS sequence"/>
</dbReference>
<reference evidence="2 3" key="1">
    <citation type="journal article" date="2020" name="Genomics">
        <title>Complete, high-quality genomes from long-read metagenomic sequencing of two wolf lichen thalli reveals enigmatic genome architecture.</title>
        <authorList>
            <person name="McKenzie S.K."/>
            <person name="Walston R.F."/>
            <person name="Allen J.L."/>
        </authorList>
    </citation>
    <scope>NUCLEOTIDE SEQUENCE [LARGE SCALE GENOMIC DNA]</scope>
    <source>
        <strain evidence="2">WasteWater1</strain>
    </source>
</reference>
<evidence type="ECO:0000256" key="1">
    <source>
        <dbReference type="SAM" id="MobiDB-lite"/>
    </source>
</evidence>
<sequence length="349" mass="39729">MFAWSSSTRQNSRQKEKQYWNIVSRSKNKGTARRPDQQATARSRLTAQYPKLKVEDFDRTSDELERELSRLDVECGIDKHIRDDELSFFCHTADEFAEKAQKYGASAELENEDAVVLWPITKEMHVQVNSSILKQGFVVVDIPGTMDTEVARADVAKGWMRRRTSPVNVASCDRAVDSPDVWNRVGDIIWDNQMTGNNSRFTVVLTQIDKGLKMEAERHVAGNQTYASLSSDLAIVETELAQLYEQEKIQEAKSQRIQRACQAYSELLIIAIEGPVKEPSWWSQIQNQGWADGSPVIFDTNTIEDIDQNNRLDSRVVADKMKQLSASLKEILVLSESSDLVKKEIQRLK</sequence>